<evidence type="ECO:0000313" key="1">
    <source>
        <dbReference type="EMBL" id="QOK99234.1"/>
    </source>
</evidence>
<gene>
    <name evidence="1" type="ORF">HF909_23105</name>
</gene>
<dbReference type="Proteomes" id="UP000593970">
    <property type="component" value="Plasmid pUW774mp"/>
</dbReference>
<dbReference type="EMBL" id="CP051170">
    <property type="protein sequence ID" value="QOK99234.1"/>
    <property type="molecule type" value="Genomic_DNA"/>
</dbReference>
<name>A0AA92Q8X5_RALSL</name>
<proteinExistence type="predicted"/>
<evidence type="ECO:0000313" key="2">
    <source>
        <dbReference type="Proteomes" id="UP000593970"/>
    </source>
</evidence>
<organism evidence="1 2">
    <name type="scientific">Ralstonia solanacearum</name>
    <name type="common">Pseudomonas solanacearum</name>
    <dbReference type="NCBI Taxonomy" id="305"/>
    <lineage>
        <taxon>Bacteria</taxon>
        <taxon>Pseudomonadati</taxon>
        <taxon>Pseudomonadota</taxon>
        <taxon>Betaproteobacteria</taxon>
        <taxon>Burkholderiales</taxon>
        <taxon>Burkholderiaceae</taxon>
        <taxon>Ralstonia</taxon>
        <taxon>Ralstonia solanacearum species complex</taxon>
    </lineage>
</organism>
<protein>
    <submittedName>
        <fullName evidence="1">Uncharacterized protein</fullName>
    </submittedName>
</protein>
<reference evidence="2" key="1">
    <citation type="submission" date="2020-04" db="EMBL/GenBank/DDBJ databases">
        <title>Ralstonia solanacearum UW576, UW763, UW773, and UW774.</title>
        <authorList>
            <person name="Steidl O."/>
            <person name="Truchon A."/>
            <person name="Allen C."/>
        </authorList>
    </citation>
    <scope>NUCLEOTIDE SEQUENCE [LARGE SCALE GENOMIC DNA]</scope>
    <source>
        <strain evidence="2">UW774</strain>
        <plasmid evidence="2">pUW774mp</plasmid>
    </source>
</reference>
<keyword evidence="1" id="KW-0614">Plasmid</keyword>
<geneLocation type="plasmid" evidence="1 2">
    <name>pUW774mp</name>
</geneLocation>
<accession>A0AA92Q8X5</accession>
<dbReference type="AlphaFoldDB" id="A0AA92Q8X5"/>
<sequence>MTQASIADTQNVQSRPAFVGDLEAPKLTLLGSLDDDQGTEGFGLETNVPKPVMVILYNGI</sequence>